<protein>
    <submittedName>
        <fullName evidence="7">Zinc finger BED domain-containing protein 4-like</fullName>
    </submittedName>
</protein>
<dbReference type="InterPro" id="IPR052035">
    <property type="entry name" value="ZnF_BED_domain_contain"/>
</dbReference>
<reference evidence="7" key="1">
    <citation type="submission" date="2025-08" db="UniProtKB">
        <authorList>
            <consortium name="RefSeq"/>
        </authorList>
    </citation>
    <scope>IDENTIFICATION</scope>
</reference>
<evidence type="ECO:0000256" key="2">
    <source>
        <dbReference type="ARBA" id="ARBA00022723"/>
    </source>
</evidence>
<keyword evidence="4" id="KW-0862">Zinc</keyword>
<sequence length="230" mass="26223">MSQLSGNQARDQASFRDEPTRWKSTFHMRNRLIEQKDAILLVTPHFPKAARQNEELSTEEWDSLVSLVAAFKFFENVTLTASSLKVTTSEVTPIINAVNMSLDCIKDYENFKESLCESLHRCYGDCKNEPIYVFATILNPRFKNKIFKSRKMAEKAVTLLIGELNALEIDEGLEIKVAENQERTIPAPGAVWSLYNQIINTNSAIPTAYCPMSDEVAVYLIKPRKSRRRV</sequence>
<dbReference type="PANTHER" id="PTHR46481">
    <property type="entry name" value="ZINC FINGER BED DOMAIN-CONTAINING PROTEIN 4"/>
    <property type="match status" value="1"/>
</dbReference>
<evidence type="ECO:0000256" key="5">
    <source>
        <dbReference type="ARBA" id="ARBA00023242"/>
    </source>
</evidence>
<dbReference type="Proteomes" id="UP001652625">
    <property type="component" value="Chromosome 11"/>
</dbReference>
<evidence type="ECO:0000256" key="4">
    <source>
        <dbReference type="ARBA" id="ARBA00022833"/>
    </source>
</evidence>
<proteinExistence type="predicted"/>
<accession>A0ABM4CV34</accession>
<comment type="subcellular location">
    <subcellularLocation>
        <location evidence="1">Nucleus</location>
    </subcellularLocation>
</comment>
<keyword evidence="3" id="KW-0863">Zinc-finger</keyword>
<dbReference type="SUPFAM" id="SSF53098">
    <property type="entry name" value="Ribonuclease H-like"/>
    <property type="match status" value="1"/>
</dbReference>
<dbReference type="GeneID" id="136087292"/>
<keyword evidence="6" id="KW-1185">Reference proteome</keyword>
<organism evidence="6 7">
    <name type="scientific">Hydra vulgaris</name>
    <name type="common">Hydra</name>
    <name type="synonym">Hydra attenuata</name>
    <dbReference type="NCBI Taxonomy" id="6087"/>
    <lineage>
        <taxon>Eukaryota</taxon>
        <taxon>Metazoa</taxon>
        <taxon>Cnidaria</taxon>
        <taxon>Hydrozoa</taxon>
        <taxon>Hydroidolina</taxon>
        <taxon>Anthoathecata</taxon>
        <taxon>Aplanulata</taxon>
        <taxon>Hydridae</taxon>
        <taxon>Hydra</taxon>
    </lineage>
</organism>
<evidence type="ECO:0000313" key="7">
    <source>
        <dbReference type="RefSeq" id="XP_065665808.1"/>
    </source>
</evidence>
<dbReference type="PANTHER" id="PTHR46481:SF10">
    <property type="entry name" value="ZINC FINGER BED DOMAIN-CONTAINING PROTEIN 39"/>
    <property type="match status" value="1"/>
</dbReference>
<name>A0ABM4CV34_HYDVU</name>
<dbReference type="RefSeq" id="XP_065665808.1">
    <property type="nucleotide sequence ID" value="XM_065809736.1"/>
</dbReference>
<gene>
    <name evidence="7" type="primary">LOC136087292</name>
</gene>
<keyword evidence="2" id="KW-0479">Metal-binding</keyword>
<evidence type="ECO:0000256" key="3">
    <source>
        <dbReference type="ARBA" id="ARBA00022771"/>
    </source>
</evidence>
<dbReference type="InterPro" id="IPR012337">
    <property type="entry name" value="RNaseH-like_sf"/>
</dbReference>
<keyword evidence="5" id="KW-0539">Nucleus</keyword>
<evidence type="ECO:0000256" key="1">
    <source>
        <dbReference type="ARBA" id="ARBA00004123"/>
    </source>
</evidence>
<evidence type="ECO:0000313" key="6">
    <source>
        <dbReference type="Proteomes" id="UP001652625"/>
    </source>
</evidence>